<sequence length="170" mass="19416">MKKLFLTLLFSLNFAFANPLEFNTLSSDFTQTVTSDGSSIKYSGNFITTKELAFWHYSTPNLKDIYFSKTRVVSIEPDLEQAILTKLDQIPNLTAVLQSAKKEKDGSYSAKFDDITYKIELENNLISKISYKDKLDNDIEIKLNNVKKDEPIDESKLEPIIPKGYDIITQ</sequence>
<protein>
    <submittedName>
        <fullName evidence="3">Outer-membrane lipoprotein carrier protein</fullName>
    </submittedName>
</protein>
<dbReference type="OrthoDB" id="5339202at2"/>
<dbReference type="AlphaFoldDB" id="A0A128EHU7"/>
<dbReference type="Gene3D" id="2.50.20.10">
    <property type="entry name" value="Lipoprotein localisation LolA/LolB/LppX"/>
    <property type="match status" value="2"/>
</dbReference>
<evidence type="ECO:0000313" key="4">
    <source>
        <dbReference type="Proteomes" id="UP000069632"/>
    </source>
</evidence>
<evidence type="ECO:0000256" key="1">
    <source>
        <dbReference type="ARBA" id="ARBA00022729"/>
    </source>
</evidence>
<dbReference type="RefSeq" id="WP_075494382.1">
    <property type="nucleotide sequence ID" value="NZ_CP053844.1"/>
</dbReference>
<gene>
    <name evidence="3" type="primary">lolA</name>
    <name evidence="3" type="ORF">ERS672216_01430</name>
</gene>
<dbReference type="CDD" id="cd16325">
    <property type="entry name" value="LolA"/>
    <property type="match status" value="1"/>
</dbReference>
<evidence type="ECO:0000256" key="2">
    <source>
        <dbReference type="SAM" id="SignalP"/>
    </source>
</evidence>
<accession>A0A128EHU7</accession>
<dbReference type="InterPro" id="IPR029046">
    <property type="entry name" value="LolA/LolB/LppX"/>
</dbReference>
<keyword evidence="4" id="KW-1185">Reference proteome</keyword>
<dbReference type="SUPFAM" id="SSF89392">
    <property type="entry name" value="Prokaryotic lipoproteins and lipoprotein localization factors"/>
    <property type="match status" value="1"/>
</dbReference>
<organism evidence="3 4">
    <name type="scientific">Campylobacter geochelonis</name>
    <dbReference type="NCBI Taxonomy" id="1780362"/>
    <lineage>
        <taxon>Bacteria</taxon>
        <taxon>Pseudomonadati</taxon>
        <taxon>Campylobacterota</taxon>
        <taxon>Epsilonproteobacteria</taxon>
        <taxon>Campylobacterales</taxon>
        <taxon>Campylobacteraceae</taxon>
        <taxon>Campylobacter</taxon>
    </lineage>
</organism>
<feature type="signal peptide" evidence="2">
    <location>
        <begin position="1"/>
        <end position="17"/>
    </location>
</feature>
<dbReference type="Pfam" id="PF03548">
    <property type="entry name" value="LolA"/>
    <property type="match status" value="1"/>
</dbReference>
<evidence type="ECO:0000313" key="3">
    <source>
        <dbReference type="EMBL" id="CZE48462.1"/>
    </source>
</evidence>
<keyword evidence="3" id="KW-0449">Lipoprotein</keyword>
<reference evidence="3 4" key="1">
    <citation type="submission" date="2016-02" db="EMBL/GenBank/DDBJ databases">
        <authorList>
            <consortium name="Pathogen Informatics"/>
        </authorList>
    </citation>
    <scope>NUCLEOTIDE SEQUENCE [LARGE SCALE GENOMIC DNA]</scope>
    <source>
        <strain evidence="3 4">RC20</strain>
    </source>
</reference>
<dbReference type="EMBL" id="FIZP01000008">
    <property type="protein sequence ID" value="CZE48462.1"/>
    <property type="molecule type" value="Genomic_DNA"/>
</dbReference>
<dbReference type="NCBIfam" id="NF000663">
    <property type="entry name" value="PRK00031.2-1"/>
    <property type="match status" value="1"/>
</dbReference>
<keyword evidence="1 2" id="KW-0732">Signal</keyword>
<proteinExistence type="predicted"/>
<feature type="chain" id="PRO_5007281534" evidence="2">
    <location>
        <begin position="18"/>
        <end position="170"/>
    </location>
</feature>
<dbReference type="NCBIfam" id="NF000666">
    <property type="entry name" value="PRK00031.2-4"/>
    <property type="match status" value="1"/>
</dbReference>
<name>A0A128EHU7_9BACT</name>
<dbReference type="InterPro" id="IPR004564">
    <property type="entry name" value="OM_lipoprot_carrier_LolA-like"/>
</dbReference>
<dbReference type="Proteomes" id="UP000069632">
    <property type="component" value="Unassembled WGS sequence"/>
</dbReference>